<dbReference type="EMBL" id="CAMKVN010002364">
    <property type="protein sequence ID" value="CAI2180755.1"/>
    <property type="molecule type" value="Genomic_DNA"/>
</dbReference>
<comment type="caution">
    <text evidence="2">The sequence shown here is derived from an EMBL/GenBank/DDBJ whole genome shotgun (WGS) entry which is preliminary data.</text>
</comment>
<dbReference type="OrthoDB" id="2347550at2759"/>
<dbReference type="AlphaFoldDB" id="A0A9W4WRE9"/>
<gene>
    <name evidence="2" type="ORF">FWILDA_LOCUS9739</name>
</gene>
<name>A0A9W4WRE9_9GLOM</name>
<dbReference type="SUPFAM" id="SSF52058">
    <property type="entry name" value="L domain-like"/>
    <property type="match status" value="1"/>
</dbReference>
<protein>
    <submittedName>
        <fullName evidence="2">8712_t:CDS:1</fullName>
    </submittedName>
</protein>
<dbReference type="Gene3D" id="3.80.10.10">
    <property type="entry name" value="Ribonuclease Inhibitor"/>
    <property type="match status" value="1"/>
</dbReference>
<keyword evidence="3" id="KW-1185">Reference proteome</keyword>
<evidence type="ECO:0000313" key="3">
    <source>
        <dbReference type="Proteomes" id="UP001153678"/>
    </source>
</evidence>
<proteinExistence type="predicted"/>
<evidence type="ECO:0000256" key="1">
    <source>
        <dbReference type="SAM" id="Coils"/>
    </source>
</evidence>
<evidence type="ECO:0000313" key="2">
    <source>
        <dbReference type="EMBL" id="CAI2180755.1"/>
    </source>
</evidence>
<reference evidence="2" key="1">
    <citation type="submission" date="2022-08" db="EMBL/GenBank/DDBJ databases">
        <authorList>
            <person name="Kallberg Y."/>
            <person name="Tangrot J."/>
            <person name="Rosling A."/>
        </authorList>
    </citation>
    <scope>NUCLEOTIDE SEQUENCE</scope>
    <source>
        <strain evidence="2">Wild A</strain>
    </source>
</reference>
<accession>A0A9W4WRE9</accession>
<dbReference type="Gene3D" id="1.10.287.1490">
    <property type="match status" value="1"/>
</dbReference>
<dbReference type="Proteomes" id="UP001153678">
    <property type="component" value="Unassembled WGS sequence"/>
</dbReference>
<dbReference type="InterPro" id="IPR032675">
    <property type="entry name" value="LRR_dom_sf"/>
</dbReference>
<organism evidence="2 3">
    <name type="scientific">Funneliformis geosporum</name>
    <dbReference type="NCBI Taxonomy" id="1117311"/>
    <lineage>
        <taxon>Eukaryota</taxon>
        <taxon>Fungi</taxon>
        <taxon>Fungi incertae sedis</taxon>
        <taxon>Mucoromycota</taxon>
        <taxon>Glomeromycotina</taxon>
        <taxon>Glomeromycetes</taxon>
        <taxon>Glomerales</taxon>
        <taxon>Glomeraceae</taxon>
        <taxon>Funneliformis</taxon>
    </lineage>
</organism>
<sequence length="594" mass="69631">MDIDQKLTKLDFSNKDHPDPLILNKYINLEELNCSNSNLTYLDVSGCTKLAYINASHNRISKIFVNNEGLKYLNLLDNNFPEQDLTMFSELVNLKELHIGNVDNDKEGDVYNRFHGSLEPLKDLNNLENLSINNTDVDSGLEHLPTSVKILRCLADKPNVKVKSLNMQLENFVFDVKDVIQGKYNLKAWRKNWNLENDKENLQNQINSHQRQMEELASNEKEYLKFQQVELEKEEKDLRARQEEIKLEKSRLEQEVKILRQQVESLKTDLVRINAIYQSNEKKIYEMESKLATFTADQYTDKARLQDEINALIDDLTVKDKEKMSLESEIKRTNQKLEDKKDEIEELEGKLNEVSKSISNLKNKKDELNQLKEDFNNKLYGSKVSTANLRKQMENLKTDIRSKSKELSNQLEEQKKIKDKLVEARRNAETIQEEKDQMENDLESYCKKEKNFQDNLANLTTKLEDKEVLINKLQEEKRQQVNELKGRLGEIKDLYPQIETKELELKELIDTVRTELSKKRKPMLEKLLEEQKKSIEINEINGNSDSEELKYYSEQISSELDDIQILLSKQKEVIQLKIQLRQKFEAHASQVNPS</sequence>
<feature type="coiled-coil region" evidence="1">
    <location>
        <begin position="192"/>
        <end position="269"/>
    </location>
</feature>
<feature type="coiled-coil region" evidence="1">
    <location>
        <begin position="302"/>
        <end position="483"/>
    </location>
</feature>
<keyword evidence="1" id="KW-0175">Coiled coil</keyword>